<evidence type="ECO:0000256" key="3">
    <source>
        <dbReference type="ARBA" id="ARBA00023229"/>
    </source>
</evidence>
<dbReference type="PANTHER" id="PTHR32125">
    <property type="entry name" value="2-C-METHYL-D-ERYTHRITOL 4-PHOSPHATE CYTIDYLYLTRANSFERASE, CHLOROPLASTIC"/>
    <property type="match status" value="1"/>
</dbReference>
<dbReference type="EMBL" id="CZBU01000005">
    <property type="protein sequence ID" value="CUQ78653.1"/>
    <property type="molecule type" value="Genomic_DNA"/>
</dbReference>
<dbReference type="EMBL" id="QSHM01000002">
    <property type="protein sequence ID" value="RHC14800.1"/>
    <property type="molecule type" value="Genomic_DNA"/>
</dbReference>
<dbReference type="AlphaFoldDB" id="A0A174YU71"/>
<dbReference type="Pfam" id="PF01128">
    <property type="entry name" value="IspD"/>
    <property type="match status" value="1"/>
</dbReference>
<evidence type="ECO:0000256" key="1">
    <source>
        <dbReference type="ARBA" id="ARBA00022679"/>
    </source>
</evidence>
<dbReference type="InterPro" id="IPR034683">
    <property type="entry name" value="IspD/TarI"/>
</dbReference>
<evidence type="ECO:0000313" key="4">
    <source>
        <dbReference type="EMBL" id="CUQ78653.1"/>
    </source>
</evidence>
<sequence length="227" mass="25075">MNVALVLAGGTGSRLGADIPKQYLMCGGRMVIDYCLETLDESAYIDSIWVVADVVWQDHIKKVGKLAGYALPGKNRQLSVYNGLMSISRAYGEEDVNVLIHDAARPFLTGELIQKCIEALSGHDGVLPVLPMKDTVYYSDNGNTITSLIRRENVYAGQAPELFRLKPYIQANESLMPDDIMNINGSSEPAVMAGMDIVMIPGDESNYKITTKSDYDRFEQRIMGEQV</sequence>
<dbReference type="InterPro" id="IPR050088">
    <property type="entry name" value="IspD/TarI_cytidylyltransf_bact"/>
</dbReference>
<evidence type="ECO:0000313" key="7">
    <source>
        <dbReference type="Proteomes" id="UP000285844"/>
    </source>
</evidence>
<protein>
    <submittedName>
        <fullName evidence="4 5">2-C-methyl-D-erythritol 4-phosphate cytidylyltransferase</fullName>
        <ecNumber evidence="4">2.7.7.60</ecNumber>
    </submittedName>
</protein>
<dbReference type="InterPro" id="IPR018294">
    <property type="entry name" value="ISPD_synthase_CS"/>
</dbReference>
<dbReference type="Proteomes" id="UP000095621">
    <property type="component" value="Unassembled WGS sequence"/>
</dbReference>
<evidence type="ECO:0000313" key="5">
    <source>
        <dbReference type="EMBL" id="RHC14800.1"/>
    </source>
</evidence>
<dbReference type="SUPFAM" id="SSF53448">
    <property type="entry name" value="Nucleotide-diphospho-sugar transferases"/>
    <property type="match status" value="1"/>
</dbReference>
<gene>
    <name evidence="4" type="primary">ispD2</name>
    <name evidence="5" type="ORF">DW858_02995</name>
    <name evidence="4" type="ORF">ERS852490_02302</name>
</gene>
<evidence type="ECO:0000256" key="2">
    <source>
        <dbReference type="ARBA" id="ARBA00022695"/>
    </source>
</evidence>
<keyword evidence="3" id="KW-0414">Isoprene biosynthesis</keyword>
<dbReference type="PANTHER" id="PTHR32125:SF4">
    <property type="entry name" value="2-C-METHYL-D-ERYTHRITOL 4-PHOSPHATE CYTIDYLYLTRANSFERASE, CHLOROPLASTIC"/>
    <property type="match status" value="1"/>
</dbReference>
<dbReference type="RefSeq" id="WP_055216138.1">
    <property type="nucleotide sequence ID" value="NZ_CZBU01000005.1"/>
</dbReference>
<dbReference type="OrthoDB" id="9806837at2"/>
<accession>A0A174YU71</accession>
<dbReference type="Gene3D" id="3.90.550.10">
    <property type="entry name" value="Spore Coat Polysaccharide Biosynthesis Protein SpsA, Chain A"/>
    <property type="match status" value="1"/>
</dbReference>
<reference evidence="5 7" key="2">
    <citation type="submission" date="2018-08" db="EMBL/GenBank/DDBJ databases">
        <title>A genome reference for cultivated species of the human gut microbiota.</title>
        <authorList>
            <person name="Zou Y."/>
            <person name="Xue W."/>
            <person name="Luo G."/>
        </authorList>
    </citation>
    <scope>NUCLEOTIDE SEQUENCE [LARGE SCALE GENOMIC DNA]</scope>
    <source>
        <strain evidence="5 7">AM37-3BH</strain>
    </source>
</reference>
<dbReference type="CDD" id="cd02516">
    <property type="entry name" value="CDP-ME_synthetase"/>
    <property type="match status" value="1"/>
</dbReference>
<dbReference type="InterPro" id="IPR029044">
    <property type="entry name" value="Nucleotide-diphossugar_trans"/>
</dbReference>
<dbReference type="PROSITE" id="PS01295">
    <property type="entry name" value="ISPD"/>
    <property type="match status" value="1"/>
</dbReference>
<organism evidence="4 6">
    <name type="scientific">Lachnospira eligens</name>
    <dbReference type="NCBI Taxonomy" id="39485"/>
    <lineage>
        <taxon>Bacteria</taxon>
        <taxon>Bacillati</taxon>
        <taxon>Bacillota</taxon>
        <taxon>Clostridia</taxon>
        <taxon>Lachnospirales</taxon>
        <taxon>Lachnospiraceae</taxon>
        <taxon>Lachnospira</taxon>
    </lineage>
</organism>
<keyword evidence="2 4" id="KW-0548">Nucleotidyltransferase</keyword>
<dbReference type="EC" id="2.7.7.60" evidence="4"/>
<dbReference type="Proteomes" id="UP000285844">
    <property type="component" value="Unassembled WGS sequence"/>
</dbReference>
<proteinExistence type="predicted"/>
<keyword evidence="1 4" id="KW-0808">Transferase</keyword>
<name>A0A174YU71_9FIRM</name>
<dbReference type="GO" id="GO:0050518">
    <property type="term" value="F:2-C-methyl-D-erythritol 4-phosphate cytidylyltransferase activity"/>
    <property type="evidence" value="ECO:0007669"/>
    <property type="project" value="UniProtKB-EC"/>
</dbReference>
<evidence type="ECO:0000313" key="6">
    <source>
        <dbReference type="Proteomes" id="UP000095621"/>
    </source>
</evidence>
<reference evidence="4 6" key="1">
    <citation type="submission" date="2015-09" db="EMBL/GenBank/DDBJ databases">
        <authorList>
            <consortium name="Pathogen Informatics"/>
        </authorList>
    </citation>
    <scope>NUCLEOTIDE SEQUENCE [LARGE SCALE GENOMIC DNA]</scope>
    <source>
        <strain evidence="4 6">2789STDY5834875</strain>
    </source>
</reference>
<dbReference type="GO" id="GO:0008299">
    <property type="term" value="P:isoprenoid biosynthetic process"/>
    <property type="evidence" value="ECO:0007669"/>
    <property type="project" value="UniProtKB-KW"/>
</dbReference>